<keyword evidence="9" id="KW-1185">Reference proteome</keyword>
<proteinExistence type="inferred from homology"/>
<feature type="transmembrane region" description="Helical" evidence="7">
    <location>
        <begin position="111"/>
        <end position="127"/>
    </location>
</feature>
<dbReference type="EMBL" id="JAQOMS010000002">
    <property type="protein sequence ID" value="MDC2890034.1"/>
    <property type="molecule type" value="Genomic_DNA"/>
</dbReference>
<dbReference type="PANTHER" id="PTHR30250:SF10">
    <property type="entry name" value="LIPOPOLYSACCHARIDE BIOSYNTHESIS PROTEIN WZXC"/>
    <property type="match status" value="1"/>
</dbReference>
<feature type="transmembrane region" description="Helical" evidence="7">
    <location>
        <begin position="12"/>
        <end position="35"/>
    </location>
</feature>
<evidence type="ECO:0000256" key="2">
    <source>
        <dbReference type="ARBA" id="ARBA00007430"/>
    </source>
</evidence>
<keyword evidence="5 7" id="KW-1133">Transmembrane helix</keyword>
<evidence type="ECO:0000256" key="6">
    <source>
        <dbReference type="ARBA" id="ARBA00023136"/>
    </source>
</evidence>
<keyword evidence="4 7" id="KW-0812">Transmembrane</keyword>
<evidence type="ECO:0000256" key="5">
    <source>
        <dbReference type="ARBA" id="ARBA00022989"/>
    </source>
</evidence>
<feature type="transmembrane region" description="Helical" evidence="7">
    <location>
        <begin position="139"/>
        <end position="163"/>
    </location>
</feature>
<evidence type="ECO:0000313" key="8">
    <source>
        <dbReference type="EMBL" id="MDC2890034.1"/>
    </source>
</evidence>
<feature type="transmembrane region" description="Helical" evidence="7">
    <location>
        <begin position="351"/>
        <end position="373"/>
    </location>
</feature>
<dbReference type="PANTHER" id="PTHR30250">
    <property type="entry name" value="PST FAMILY PREDICTED COLANIC ACID TRANSPORTER"/>
    <property type="match status" value="1"/>
</dbReference>
<dbReference type="Pfam" id="PF13440">
    <property type="entry name" value="Polysacc_synt_3"/>
    <property type="match status" value="1"/>
</dbReference>
<comment type="subcellular location">
    <subcellularLocation>
        <location evidence="1">Cell membrane</location>
        <topology evidence="1">Multi-pass membrane protein</topology>
    </subcellularLocation>
</comment>
<feature type="transmembrane region" description="Helical" evidence="7">
    <location>
        <begin position="278"/>
        <end position="302"/>
    </location>
</feature>
<comment type="similarity">
    <text evidence="2">Belongs to the polysaccharide synthase family.</text>
</comment>
<reference evidence="8 9" key="1">
    <citation type="submission" date="2023-01" db="EMBL/GenBank/DDBJ databases">
        <title>Psychrosphaera sp. nov., isolated from marine algae.</title>
        <authorList>
            <person name="Bayburt H."/>
            <person name="Choi B.J."/>
            <person name="Kim J.M."/>
            <person name="Choi D.G."/>
            <person name="Jeon C.O."/>
        </authorList>
    </citation>
    <scope>NUCLEOTIDE SEQUENCE [LARGE SCALE GENOMIC DNA]</scope>
    <source>
        <strain evidence="8 9">G1-22</strain>
    </source>
</reference>
<evidence type="ECO:0000256" key="4">
    <source>
        <dbReference type="ARBA" id="ARBA00022692"/>
    </source>
</evidence>
<feature type="transmembrane region" description="Helical" evidence="7">
    <location>
        <begin position="169"/>
        <end position="190"/>
    </location>
</feature>
<feature type="transmembrane region" description="Helical" evidence="7">
    <location>
        <begin position="379"/>
        <end position="397"/>
    </location>
</feature>
<accession>A0ABT5FG38</accession>
<evidence type="ECO:0000256" key="7">
    <source>
        <dbReference type="SAM" id="Phobius"/>
    </source>
</evidence>
<evidence type="ECO:0000256" key="1">
    <source>
        <dbReference type="ARBA" id="ARBA00004651"/>
    </source>
</evidence>
<feature type="transmembrane region" description="Helical" evidence="7">
    <location>
        <begin position="41"/>
        <end position="59"/>
    </location>
</feature>
<dbReference type="RefSeq" id="WP_272181337.1">
    <property type="nucleotide sequence ID" value="NZ_JAQOMS010000002.1"/>
</dbReference>
<feature type="transmembrane region" description="Helical" evidence="7">
    <location>
        <begin position="322"/>
        <end position="344"/>
    </location>
</feature>
<name>A0ABT5FG38_9GAMM</name>
<protein>
    <submittedName>
        <fullName evidence="8">Oligosaccharide flippase family protein</fullName>
    </submittedName>
</protein>
<feature type="transmembrane region" description="Helical" evidence="7">
    <location>
        <begin position="80"/>
        <end position="99"/>
    </location>
</feature>
<organism evidence="8 9">
    <name type="scientific">Psychrosphaera algicola</name>
    <dbReference type="NCBI Taxonomy" id="3023714"/>
    <lineage>
        <taxon>Bacteria</taxon>
        <taxon>Pseudomonadati</taxon>
        <taxon>Pseudomonadota</taxon>
        <taxon>Gammaproteobacteria</taxon>
        <taxon>Alteromonadales</taxon>
        <taxon>Pseudoalteromonadaceae</taxon>
        <taxon>Psychrosphaera</taxon>
    </lineage>
</organism>
<evidence type="ECO:0000313" key="9">
    <source>
        <dbReference type="Proteomes" id="UP001528411"/>
    </source>
</evidence>
<comment type="caution">
    <text evidence="8">The sequence shown here is derived from an EMBL/GenBank/DDBJ whole genome shotgun (WGS) entry which is preliminary data.</text>
</comment>
<dbReference type="Proteomes" id="UP001528411">
    <property type="component" value="Unassembled WGS sequence"/>
</dbReference>
<dbReference type="InterPro" id="IPR050833">
    <property type="entry name" value="Poly_Biosynth_Transport"/>
</dbReference>
<gene>
    <name evidence="8" type="ORF">PN838_16245</name>
</gene>
<evidence type="ECO:0000256" key="3">
    <source>
        <dbReference type="ARBA" id="ARBA00022475"/>
    </source>
</evidence>
<keyword evidence="6 7" id="KW-0472">Membrane</keyword>
<sequence length="490" mass="54147">MSILRQVMKSSGFMVAGSLFQKVAGLLSTLILARILTPDDFGIVAFLALTVNFFNAIAITGTQQYLLSKSEVDENDLNTALSLDLLMKGTFWLLLLFFSENISLYFNMPEAQFALIVLSSVLIIKALKNLGFLMHQKELNYAVLFKLELTAKVVSVTTVILLGIYTESYWAIVIGDIVLATFVTVGSYLLHGHRPTLTLVNIKPQWNFSKWMFSKGIIGFSKANLDQMFVTKMFPTSTVGSFYMARDIALLPAFDLLNKAVAPLLPALAKSANEPDHFAYRVSFSLLFINLLAIPVGVFMYTYSSNIISILLGEKWLHIEPIFLSFIPLMYLSCLAPVLVHALVAKQKVKITFWTDVIALLMHVVPFLVITTITLSTVVTIRTTALIVSLTILAVALKQLCNLSITRVYLLSIPSMAASVLAAMASNAYGETNGSIFSFIISASIFGLIFLVSFSLIVVLFKKTTEYNDLAKLVKPIISKLPIPNRKNST</sequence>
<feature type="transmembrane region" description="Helical" evidence="7">
    <location>
        <begin position="409"/>
        <end position="430"/>
    </location>
</feature>
<feature type="transmembrane region" description="Helical" evidence="7">
    <location>
        <begin position="436"/>
        <end position="461"/>
    </location>
</feature>
<keyword evidence="3" id="KW-1003">Cell membrane</keyword>